<dbReference type="KEGG" id="tmk:QGN29_04140"/>
<dbReference type="SUPFAM" id="SSF46689">
    <property type="entry name" value="Homeodomain-like"/>
    <property type="match status" value="1"/>
</dbReference>
<organism evidence="6 7">
    <name type="scientific">Temperatibacter marinus</name>
    <dbReference type="NCBI Taxonomy" id="1456591"/>
    <lineage>
        <taxon>Bacteria</taxon>
        <taxon>Pseudomonadati</taxon>
        <taxon>Pseudomonadota</taxon>
        <taxon>Alphaproteobacteria</taxon>
        <taxon>Kordiimonadales</taxon>
        <taxon>Temperatibacteraceae</taxon>
        <taxon>Temperatibacter</taxon>
    </lineage>
</organism>
<keyword evidence="1" id="KW-0805">Transcription regulation</keyword>
<keyword evidence="2 4" id="KW-0238">DNA-binding</keyword>
<evidence type="ECO:0000256" key="3">
    <source>
        <dbReference type="ARBA" id="ARBA00023163"/>
    </source>
</evidence>
<dbReference type="Proteomes" id="UP001268683">
    <property type="component" value="Chromosome"/>
</dbReference>
<proteinExistence type="predicted"/>
<evidence type="ECO:0000313" key="6">
    <source>
        <dbReference type="EMBL" id="WND03562.1"/>
    </source>
</evidence>
<evidence type="ECO:0000256" key="1">
    <source>
        <dbReference type="ARBA" id="ARBA00023015"/>
    </source>
</evidence>
<dbReference type="PANTHER" id="PTHR30055:SF234">
    <property type="entry name" value="HTH-TYPE TRANSCRIPTIONAL REGULATOR BETI"/>
    <property type="match status" value="1"/>
</dbReference>
<dbReference type="RefSeq" id="WP_310799415.1">
    <property type="nucleotide sequence ID" value="NZ_CP123872.1"/>
</dbReference>
<dbReference type="AlphaFoldDB" id="A0AA52HAF2"/>
<dbReference type="Gene3D" id="1.10.357.10">
    <property type="entry name" value="Tetracycline Repressor, domain 2"/>
    <property type="match status" value="1"/>
</dbReference>
<dbReference type="Pfam" id="PF00440">
    <property type="entry name" value="TetR_N"/>
    <property type="match status" value="1"/>
</dbReference>
<evidence type="ECO:0000256" key="2">
    <source>
        <dbReference type="ARBA" id="ARBA00023125"/>
    </source>
</evidence>
<keyword evidence="7" id="KW-1185">Reference proteome</keyword>
<dbReference type="PANTHER" id="PTHR30055">
    <property type="entry name" value="HTH-TYPE TRANSCRIPTIONAL REGULATOR RUTR"/>
    <property type="match status" value="1"/>
</dbReference>
<dbReference type="InterPro" id="IPR050109">
    <property type="entry name" value="HTH-type_TetR-like_transc_reg"/>
</dbReference>
<dbReference type="GO" id="GO:0003700">
    <property type="term" value="F:DNA-binding transcription factor activity"/>
    <property type="evidence" value="ECO:0007669"/>
    <property type="project" value="TreeGrafter"/>
</dbReference>
<evidence type="ECO:0000313" key="7">
    <source>
        <dbReference type="Proteomes" id="UP001268683"/>
    </source>
</evidence>
<gene>
    <name evidence="6" type="ORF">QGN29_04140</name>
</gene>
<sequence length="206" mass="24092">MSIEIRKVPTQKRAKETFDRILSIALDLIIKDGMNSLTTRKIAEAGNIPVGTVYRYFPNKKAILTQLYEKNTGSLREIVNTELVNENHEKDFKDRFYHLVKRTLDRHREQLPFAALEYVHVVFPETLDLKMDHRKKYNHTLSLLMLQHYPHIPLEKLFEYASFLQHVGSAALTYISHLDEGYEDAFMRMTREGLNAIITDMEAEPL</sequence>
<dbReference type="PRINTS" id="PR00455">
    <property type="entry name" value="HTHTETR"/>
</dbReference>
<dbReference type="PROSITE" id="PS50977">
    <property type="entry name" value="HTH_TETR_2"/>
    <property type="match status" value="1"/>
</dbReference>
<feature type="DNA-binding region" description="H-T-H motif" evidence="4">
    <location>
        <begin position="38"/>
        <end position="57"/>
    </location>
</feature>
<feature type="domain" description="HTH tetR-type" evidence="5">
    <location>
        <begin position="15"/>
        <end position="75"/>
    </location>
</feature>
<accession>A0AA52HAF2</accession>
<keyword evidence="3" id="KW-0804">Transcription</keyword>
<name>A0AA52HAF2_9PROT</name>
<dbReference type="InterPro" id="IPR009057">
    <property type="entry name" value="Homeodomain-like_sf"/>
</dbReference>
<dbReference type="EMBL" id="CP123872">
    <property type="protein sequence ID" value="WND03562.1"/>
    <property type="molecule type" value="Genomic_DNA"/>
</dbReference>
<evidence type="ECO:0000259" key="5">
    <source>
        <dbReference type="PROSITE" id="PS50977"/>
    </source>
</evidence>
<dbReference type="InterPro" id="IPR001647">
    <property type="entry name" value="HTH_TetR"/>
</dbReference>
<dbReference type="GO" id="GO:0000976">
    <property type="term" value="F:transcription cis-regulatory region binding"/>
    <property type="evidence" value="ECO:0007669"/>
    <property type="project" value="TreeGrafter"/>
</dbReference>
<evidence type="ECO:0000256" key="4">
    <source>
        <dbReference type="PROSITE-ProRule" id="PRU00335"/>
    </source>
</evidence>
<reference evidence="6" key="1">
    <citation type="submission" date="2023-04" db="EMBL/GenBank/DDBJ databases">
        <title>Complete genome sequence of Temperatibacter marinus.</title>
        <authorList>
            <person name="Rong J.-C."/>
            <person name="Yi M.-L."/>
            <person name="Zhao Q."/>
        </authorList>
    </citation>
    <scope>NUCLEOTIDE SEQUENCE</scope>
    <source>
        <strain evidence="6">NBRC 110045</strain>
    </source>
</reference>
<protein>
    <submittedName>
        <fullName evidence="6">TetR/AcrR family transcriptional regulator</fullName>
    </submittedName>
</protein>